<dbReference type="EMBL" id="BK016090">
    <property type="protein sequence ID" value="DAF93989.1"/>
    <property type="molecule type" value="Genomic_DNA"/>
</dbReference>
<accession>A0A8S5UHV2</accession>
<sequence length="218" mass="25266">MYIDLPKDRIGNIHDNQKYEREKERLRGDRCGYEIPKTGSVEDVTKRLIASQILSKQVFDDSVSTANEAVKKVDVNHPDYEHVNHPTHYNSHPSGIEIIDLVELMPFNTGNAVKYVARRGEKGKAAQDLDKAIWYTSRERDRIKLMLESYPSRVLDTMNSNVEFSEQDFARAHKFLTMETVPIVSDFYSLVFEGCTIREYYENLEDALVCLRQLKETL</sequence>
<organism evidence="1">
    <name type="scientific">Myoviridae sp. ctu2j3</name>
    <dbReference type="NCBI Taxonomy" id="2825197"/>
    <lineage>
        <taxon>Viruses</taxon>
        <taxon>Duplodnaviria</taxon>
        <taxon>Heunggongvirae</taxon>
        <taxon>Uroviricota</taxon>
        <taxon>Caudoviricetes</taxon>
    </lineage>
</organism>
<protein>
    <submittedName>
        <fullName evidence="1">Nucleotide kinase</fullName>
    </submittedName>
</protein>
<keyword evidence="1" id="KW-0418">Kinase</keyword>
<proteinExistence type="predicted"/>
<name>A0A8S5UHV2_9CAUD</name>
<dbReference type="Pfam" id="PF11753">
    <property type="entry name" value="DUF3310"/>
    <property type="match status" value="1"/>
</dbReference>
<keyword evidence="1" id="KW-0808">Transferase</keyword>
<dbReference type="GO" id="GO:0016301">
    <property type="term" value="F:kinase activity"/>
    <property type="evidence" value="ECO:0007669"/>
    <property type="project" value="UniProtKB-KW"/>
</dbReference>
<dbReference type="InterPro" id="IPR021739">
    <property type="entry name" value="SaV-like"/>
</dbReference>
<dbReference type="EMBL" id="BK016090">
    <property type="protein sequence ID" value="DAF94012.1"/>
    <property type="molecule type" value="Genomic_DNA"/>
</dbReference>
<reference evidence="1" key="1">
    <citation type="journal article" date="2021" name="Proc. Natl. Acad. Sci. U.S.A.">
        <title>A Catalog of Tens of Thousands of Viruses from Human Metagenomes Reveals Hidden Associations with Chronic Diseases.</title>
        <authorList>
            <person name="Tisza M.J."/>
            <person name="Buck C.B."/>
        </authorList>
    </citation>
    <scope>NUCLEOTIDE SEQUENCE</scope>
    <source>
        <strain evidence="1">Ctu2j3</strain>
    </source>
</reference>
<evidence type="ECO:0000313" key="1">
    <source>
        <dbReference type="EMBL" id="DAF94012.1"/>
    </source>
</evidence>